<evidence type="ECO:0000313" key="3">
    <source>
        <dbReference type="Proteomes" id="UP000502996"/>
    </source>
</evidence>
<proteinExistence type="predicted"/>
<feature type="region of interest" description="Disordered" evidence="1">
    <location>
        <begin position="1"/>
        <end position="63"/>
    </location>
</feature>
<evidence type="ECO:0000256" key="1">
    <source>
        <dbReference type="SAM" id="MobiDB-lite"/>
    </source>
</evidence>
<evidence type="ECO:0000313" key="2">
    <source>
        <dbReference type="EMBL" id="QIG44741.1"/>
    </source>
</evidence>
<dbReference type="RefSeq" id="WP_165236587.1">
    <property type="nucleotide sequence ID" value="NZ_CP049257.1"/>
</dbReference>
<name>A0A6G6WHC5_9ACTN</name>
<accession>A0A6G6WHC5</accession>
<dbReference type="EMBL" id="CP049257">
    <property type="protein sequence ID" value="QIG44741.1"/>
    <property type="molecule type" value="Genomic_DNA"/>
</dbReference>
<keyword evidence="3" id="KW-1185">Reference proteome</keyword>
<gene>
    <name evidence="2" type="ORF">G5V58_19885</name>
</gene>
<sequence>MSNEREGLIGRGGSVHPSETTTEASQSLPAEEHIDQGNLEEDLQDPEEKRNATDGYAPADDEA</sequence>
<reference evidence="2 3" key="1">
    <citation type="submission" date="2020-02" db="EMBL/GenBank/DDBJ databases">
        <title>Full genome sequence of Nocardioides sp. R-3366.</title>
        <authorList>
            <person name="Im W.-T."/>
        </authorList>
    </citation>
    <scope>NUCLEOTIDE SEQUENCE [LARGE SCALE GENOMIC DNA]</scope>
    <source>
        <strain evidence="2 3">R-3366</strain>
    </source>
</reference>
<dbReference type="KEGG" id="nano:G5V58_19885"/>
<organism evidence="2 3">
    <name type="scientific">Nocardioides anomalus</name>
    <dbReference type="NCBI Taxonomy" id="2712223"/>
    <lineage>
        <taxon>Bacteria</taxon>
        <taxon>Bacillati</taxon>
        <taxon>Actinomycetota</taxon>
        <taxon>Actinomycetes</taxon>
        <taxon>Propionibacteriales</taxon>
        <taxon>Nocardioidaceae</taxon>
        <taxon>Nocardioides</taxon>
    </lineage>
</organism>
<feature type="compositionally biased region" description="Polar residues" evidence="1">
    <location>
        <begin position="17"/>
        <end position="28"/>
    </location>
</feature>
<dbReference type="AlphaFoldDB" id="A0A6G6WHC5"/>
<protein>
    <submittedName>
        <fullName evidence="2">Uncharacterized protein</fullName>
    </submittedName>
</protein>
<dbReference type="Proteomes" id="UP000502996">
    <property type="component" value="Chromosome"/>
</dbReference>